<sequence>LMIKSPDYVKRFNSAKARFLKGSLNSFFKGEFPKLIGPILRTKLIDELVKVIEKILPLKDHLKPGQIVWNVVSISTRADCPNPRFVPVTLTIIDEEDIARLTKGIPMSEIMKQAIVRIIQEAYRQGGLLSMRDIGLLTWRYGTAISQYRKKYEKEHDVTLPHTGSLQDMGSCISHKSMIIRKIEVDKKDPYTVAKETNHSMLAVDRYIKDFNRVRLCHQDGKDDNFISLATGLNKYVVNEYIKILEICQNNA</sequence>
<feature type="non-terminal residue" evidence="1">
    <location>
        <position position="1"/>
    </location>
</feature>
<evidence type="ECO:0008006" key="2">
    <source>
        <dbReference type="Google" id="ProtNLM"/>
    </source>
</evidence>
<name>X0S451_9ZZZZ</name>
<evidence type="ECO:0000313" key="1">
    <source>
        <dbReference type="EMBL" id="GAF75809.1"/>
    </source>
</evidence>
<gene>
    <name evidence="1" type="ORF">S01H1_15734</name>
</gene>
<proteinExistence type="predicted"/>
<dbReference type="AlphaFoldDB" id="X0S451"/>
<protein>
    <recommendedName>
        <fullName evidence="2">DUF1670 domain-containing protein</fullName>
    </recommendedName>
</protein>
<organism evidence="1">
    <name type="scientific">marine sediment metagenome</name>
    <dbReference type="NCBI Taxonomy" id="412755"/>
    <lineage>
        <taxon>unclassified sequences</taxon>
        <taxon>metagenomes</taxon>
        <taxon>ecological metagenomes</taxon>
    </lineage>
</organism>
<dbReference type="InterPro" id="IPR012872">
    <property type="entry name" value="DUF1670"/>
</dbReference>
<dbReference type="EMBL" id="BARS01008232">
    <property type="protein sequence ID" value="GAF75809.1"/>
    <property type="molecule type" value="Genomic_DNA"/>
</dbReference>
<reference evidence="1" key="1">
    <citation type="journal article" date="2014" name="Front. Microbiol.">
        <title>High frequency of phylogenetically diverse reductive dehalogenase-homologous genes in deep subseafloor sedimentary metagenomes.</title>
        <authorList>
            <person name="Kawai M."/>
            <person name="Futagami T."/>
            <person name="Toyoda A."/>
            <person name="Takaki Y."/>
            <person name="Nishi S."/>
            <person name="Hori S."/>
            <person name="Arai W."/>
            <person name="Tsubouchi T."/>
            <person name="Morono Y."/>
            <person name="Uchiyama I."/>
            <person name="Ito T."/>
            <person name="Fujiyama A."/>
            <person name="Inagaki F."/>
            <person name="Takami H."/>
        </authorList>
    </citation>
    <scope>NUCLEOTIDE SEQUENCE</scope>
    <source>
        <strain evidence="1">Expedition CK06-06</strain>
    </source>
</reference>
<comment type="caution">
    <text evidence="1">The sequence shown here is derived from an EMBL/GenBank/DDBJ whole genome shotgun (WGS) entry which is preliminary data.</text>
</comment>
<dbReference type="Pfam" id="PF07900">
    <property type="entry name" value="DUF1670"/>
    <property type="match status" value="1"/>
</dbReference>
<accession>X0S451</accession>